<dbReference type="Proteomes" id="UP001148312">
    <property type="component" value="Unassembled WGS sequence"/>
</dbReference>
<dbReference type="AlphaFoldDB" id="A0A9X0C0D0"/>
<reference evidence="2" key="2">
    <citation type="journal article" date="2023" name="IMA Fungus">
        <title>Comparative genomic study of the Penicillium genus elucidates a diverse pangenome and 15 lateral gene transfer events.</title>
        <authorList>
            <person name="Petersen C."/>
            <person name="Sorensen T."/>
            <person name="Nielsen M.R."/>
            <person name="Sondergaard T.E."/>
            <person name="Sorensen J.L."/>
            <person name="Fitzpatrick D.A."/>
            <person name="Frisvad J.C."/>
            <person name="Nielsen K.L."/>
        </authorList>
    </citation>
    <scope>NUCLEOTIDE SEQUENCE</scope>
    <source>
        <strain evidence="2">IBT 30728</strain>
    </source>
</reference>
<keyword evidence="3" id="KW-1185">Reference proteome</keyword>
<evidence type="ECO:0000256" key="1">
    <source>
        <dbReference type="SAM" id="MobiDB-lite"/>
    </source>
</evidence>
<sequence length="306" mass="33252">MQSSQSNLQTGPKPNWVRTGLSCDPIGRSLVTGGSRWTPLSGPEHAVGLHLSRPFGVVIGGPDRVPAAAHASPDGGTPTKFDLQPPTGLLAFPVTGTPPPKRSSLVVWSRQQPFALLGPPVHRSPASFALTILVSLEVLTSSTTDIHAVLFTTWCFVPSSEERCMRRVRVIPSQSVQCAPPLNLAILPEVLPPLREPPPGKHPQILRLGRPPSQLTSSLARRPNISSDPRNGLGDESTLIFIPLIGVALISSTAHDEINPVSTEGPLFAHHPLRDQTHKTKYNHSLDLESIRLWIFQSHHLRLHCR</sequence>
<dbReference type="RefSeq" id="XP_056793229.1">
    <property type="nucleotide sequence ID" value="XM_056931198.1"/>
</dbReference>
<gene>
    <name evidence="2" type="ORF">N7539_001595</name>
</gene>
<feature type="region of interest" description="Disordered" evidence="1">
    <location>
        <begin position="198"/>
        <end position="231"/>
    </location>
</feature>
<name>A0A9X0C0D0_9EURO</name>
<reference evidence="2" key="1">
    <citation type="submission" date="2022-12" db="EMBL/GenBank/DDBJ databases">
        <authorList>
            <person name="Petersen C."/>
        </authorList>
    </citation>
    <scope>NUCLEOTIDE SEQUENCE</scope>
    <source>
        <strain evidence="2">IBT 30728</strain>
    </source>
</reference>
<comment type="caution">
    <text evidence="2">The sequence shown here is derived from an EMBL/GenBank/DDBJ whole genome shotgun (WGS) entry which is preliminary data.</text>
</comment>
<accession>A0A9X0C0D0</accession>
<feature type="region of interest" description="Disordered" evidence="1">
    <location>
        <begin position="1"/>
        <end position="20"/>
    </location>
</feature>
<dbReference type="GeneID" id="81621447"/>
<evidence type="ECO:0000313" key="3">
    <source>
        <dbReference type="Proteomes" id="UP001148312"/>
    </source>
</evidence>
<proteinExistence type="predicted"/>
<organism evidence="2 3">
    <name type="scientific">Penicillium diatomitis</name>
    <dbReference type="NCBI Taxonomy" id="2819901"/>
    <lineage>
        <taxon>Eukaryota</taxon>
        <taxon>Fungi</taxon>
        <taxon>Dikarya</taxon>
        <taxon>Ascomycota</taxon>
        <taxon>Pezizomycotina</taxon>
        <taxon>Eurotiomycetes</taxon>
        <taxon>Eurotiomycetidae</taxon>
        <taxon>Eurotiales</taxon>
        <taxon>Aspergillaceae</taxon>
        <taxon>Penicillium</taxon>
    </lineage>
</organism>
<feature type="compositionally biased region" description="Polar residues" evidence="1">
    <location>
        <begin position="213"/>
        <end position="229"/>
    </location>
</feature>
<feature type="compositionally biased region" description="Polar residues" evidence="1">
    <location>
        <begin position="1"/>
        <end position="12"/>
    </location>
</feature>
<evidence type="ECO:0000313" key="2">
    <source>
        <dbReference type="EMBL" id="KAJ5492849.1"/>
    </source>
</evidence>
<protein>
    <submittedName>
        <fullName evidence="2">Uncharacterized protein</fullName>
    </submittedName>
</protein>
<dbReference type="EMBL" id="JAPWDQ010000002">
    <property type="protein sequence ID" value="KAJ5492849.1"/>
    <property type="molecule type" value="Genomic_DNA"/>
</dbReference>